<feature type="domain" description="ER membrane protein complex subunit 7 beta-sandwich" evidence="9">
    <location>
        <begin position="32"/>
        <end position="133"/>
    </location>
</feature>
<feature type="region of interest" description="Disordered" evidence="7">
    <location>
        <begin position="168"/>
        <end position="193"/>
    </location>
</feature>
<dbReference type="SUPFAM" id="SSF49452">
    <property type="entry name" value="Starch-binding domain-like"/>
    <property type="match status" value="1"/>
</dbReference>
<name>A0A8J5XMT8_DIALT</name>
<dbReference type="AlphaFoldDB" id="A0A8J5XMT8"/>
<dbReference type="PANTHER" id="PTHR13605:SF4">
    <property type="entry name" value="ER MEMBRANE PROTEIN COMPLEX SUBUNIT 7"/>
    <property type="match status" value="1"/>
</dbReference>
<dbReference type="Pfam" id="PF09430">
    <property type="entry name" value="EMC7_beta-sandw"/>
    <property type="match status" value="1"/>
</dbReference>
<comment type="similarity">
    <text evidence="2">Belongs to the EMC7 family.</text>
</comment>
<gene>
    <name evidence="10" type="ORF">KFE25_006990</name>
</gene>
<keyword evidence="4" id="KW-0732">Signal</keyword>
<evidence type="ECO:0000256" key="8">
    <source>
        <dbReference type="SAM" id="Phobius"/>
    </source>
</evidence>
<reference evidence="10" key="1">
    <citation type="submission" date="2021-05" db="EMBL/GenBank/DDBJ databases">
        <title>The genome of the haptophyte Pavlova lutheri (Diacronema luteri, Pavlovales) - a model for lipid biosynthesis in eukaryotic algae.</title>
        <authorList>
            <person name="Hulatt C.J."/>
            <person name="Posewitz M.C."/>
        </authorList>
    </citation>
    <scope>NUCLEOTIDE SEQUENCE</scope>
    <source>
        <strain evidence="10">NIVA-4/92</strain>
    </source>
</reference>
<evidence type="ECO:0000313" key="10">
    <source>
        <dbReference type="EMBL" id="KAG8467938.1"/>
    </source>
</evidence>
<keyword evidence="5 8" id="KW-1133">Transmembrane helix</keyword>
<dbReference type="PANTHER" id="PTHR13605">
    <property type="entry name" value="ER MEMBRANE PROTEIN COMPLEX SUBUNIT 7"/>
    <property type="match status" value="1"/>
</dbReference>
<keyword evidence="6 8" id="KW-0472">Membrane</keyword>
<evidence type="ECO:0000313" key="11">
    <source>
        <dbReference type="Proteomes" id="UP000751190"/>
    </source>
</evidence>
<feature type="compositionally biased region" description="Low complexity" evidence="7">
    <location>
        <begin position="168"/>
        <end position="179"/>
    </location>
</feature>
<evidence type="ECO:0000256" key="7">
    <source>
        <dbReference type="SAM" id="MobiDB-lite"/>
    </source>
</evidence>
<dbReference type="GO" id="GO:0072546">
    <property type="term" value="C:EMC complex"/>
    <property type="evidence" value="ECO:0007669"/>
    <property type="project" value="TreeGrafter"/>
</dbReference>
<evidence type="ECO:0000256" key="2">
    <source>
        <dbReference type="ARBA" id="ARBA00008880"/>
    </source>
</evidence>
<dbReference type="Proteomes" id="UP000751190">
    <property type="component" value="Unassembled WGS sequence"/>
</dbReference>
<accession>A0A8J5XMT8</accession>
<evidence type="ECO:0000256" key="6">
    <source>
        <dbReference type="ARBA" id="ARBA00023136"/>
    </source>
</evidence>
<keyword evidence="3 8" id="KW-0812">Transmembrane</keyword>
<feature type="transmembrane region" description="Helical" evidence="8">
    <location>
        <begin position="127"/>
        <end position="145"/>
    </location>
</feature>
<dbReference type="OrthoDB" id="27095at2759"/>
<comment type="caution">
    <text evidence="10">The sequence shown here is derived from an EMBL/GenBank/DDBJ whole genome shotgun (WGS) entry which is preliminary data.</text>
</comment>
<comment type="subcellular location">
    <subcellularLocation>
        <location evidence="1">Membrane</location>
        <topology evidence="1">Single-pass membrane protein</topology>
    </subcellularLocation>
</comment>
<dbReference type="Gene3D" id="2.60.40.1120">
    <property type="entry name" value="Carboxypeptidase-like, regulatory domain"/>
    <property type="match status" value="1"/>
</dbReference>
<evidence type="ECO:0000259" key="9">
    <source>
        <dbReference type="Pfam" id="PF09430"/>
    </source>
</evidence>
<dbReference type="GO" id="GO:0030246">
    <property type="term" value="F:carbohydrate binding"/>
    <property type="evidence" value="ECO:0007669"/>
    <property type="project" value="InterPro"/>
</dbReference>
<proteinExistence type="inferred from homology"/>
<keyword evidence="11" id="KW-1185">Reference proteome</keyword>
<dbReference type="OMA" id="FRPREEW"/>
<evidence type="ECO:0000256" key="3">
    <source>
        <dbReference type="ARBA" id="ARBA00022692"/>
    </source>
</evidence>
<sequence>MAVWAGAALVTAHAASGGEPGLAVSGRVSSDMRTVRVHLQGTPYTGISRQDGTFTIHNVPPGVYTLEVIDSLSVWPQLEVDVGVRQPGRVQALSARKETLVYPLQLEPLGAANYFEKREGFNLRAMLMNPMVLTMGFSFFSIFLMPQLMKNIDPEALKEMQDAQKQLLGGASAAPPAALEGKSAAPKRGAVST</sequence>
<protein>
    <recommendedName>
        <fullName evidence="9">ER membrane protein complex subunit 7 beta-sandwich domain-containing protein</fullName>
    </recommendedName>
</protein>
<evidence type="ECO:0000256" key="5">
    <source>
        <dbReference type="ARBA" id="ARBA00022989"/>
    </source>
</evidence>
<evidence type="ECO:0000256" key="4">
    <source>
        <dbReference type="ARBA" id="ARBA00022729"/>
    </source>
</evidence>
<dbReference type="InterPro" id="IPR013784">
    <property type="entry name" value="Carb-bd-like_fold"/>
</dbReference>
<dbReference type="EMBL" id="JAGTXO010000005">
    <property type="protein sequence ID" value="KAG8467938.1"/>
    <property type="molecule type" value="Genomic_DNA"/>
</dbReference>
<evidence type="ECO:0000256" key="1">
    <source>
        <dbReference type="ARBA" id="ARBA00004167"/>
    </source>
</evidence>
<organism evidence="10 11">
    <name type="scientific">Diacronema lutheri</name>
    <name type="common">Unicellular marine alga</name>
    <name type="synonym">Monochrysis lutheri</name>
    <dbReference type="NCBI Taxonomy" id="2081491"/>
    <lineage>
        <taxon>Eukaryota</taxon>
        <taxon>Haptista</taxon>
        <taxon>Haptophyta</taxon>
        <taxon>Pavlovophyceae</taxon>
        <taxon>Pavlovales</taxon>
        <taxon>Pavlovaceae</taxon>
        <taxon>Diacronema</taxon>
    </lineage>
</organism>
<dbReference type="InterPro" id="IPR039163">
    <property type="entry name" value="EMC7"/>
</dbReference>
<dbReference type="InterPro" id="IPR019008">
    <property type="entry name" value="Beta_sandwich_EMC7"/>
</dbReference>